<dbReference type="Proteomes" id="UP000254711">
    <property type="component" value="Unassembled WGS sequence"/>
</dbReference>
<evidence type="ECO:0000313" key="9">
    <source>
        <dbReference type="EMBL" id="RDI98654.1"/>
    </source>
</evidence>
<evidence type="ECO:0000256" key="6">
    <source>
        <dbReference type="ARBA" id="ARBA00060569"/>
    </source>
</evidence>
<dbReference type="GO" id="GO:0016787">
    <property type="term" value="F:hydrolase activity"/>
    <property type="evidence" value="ECO:0007669"/>
    <property type="project" value="UniProtKB-KW"/>
</dbReference>
<dbReference type="Pfam" id="PF01557">
    <property type="entry name" value="FAA_hydrolase"/>
    <property type="match status" value="1"/>
</dbReference>
<evidence type="ECO:0000256" key="4">
    <source>
        <dbReference type="ARBA" id="ARBA00052790"/>
    </source>
</evidence>
<dbReference type="AlphaFoldDB" id="A0A370K7Q8"/>
<evidence type="ECO:0000313" key="10">
    <source>
        <dbReference type="Proteomes" id="UP000254711"/>
    </source>
</evidence>
<proteinExistence type="inferred from homology"/>
<dbReference type="OrthoDB" id="9805307at2"/>
<gene>
    <name evidence="9" type="ORF">DVT68_09025</name>
</gene>
<keyword evidence="9" id="KW-0378">Hydrolase</keyword>
<keyword evidence="10" id="KW-1185">Reference proteome</keyword>
<dbReference type="GO" id="GO:0018800">
    <property type="term" value="F:5-oxopent-3-ene-1,2,5-tricarboxylate decarboxylase activity"/>
    <property type="evidence" value="ECO:0007669"/>
    <property type="project" value="UniProtKB-EC"/>
</dbReference>
<dbReference type="FunFam" id="3.90.850.10:FF:000002">
    <property type="entry name" value="2-hydroxyhepta-2,4-diene-1,7-dioate isomerase"/>
    <property type="match status" value="1"/>
</dbReference>
<dbReference type="SUPFAM" id="SSF56529">
    <property type="entry name" value="FAH"/>
    <property type="match status" value="1"/>
</dbReference>
<evidence type="ECO:0000256" key="1">
    <source>
        <dbReference type="ARBA" id="ARBA00010211"/>
    </source>
</evidence>
<dbReference type="PANTHER" id="PTHR42796">
    <property type="entry name" value="FUMARYLACETOACETATE HYDROLASE DOMAIN-CONTAINING PROTEIN 2A-RELATED"/>
    <property type="match status" value="1"/>
</dbReference>
<dbReference type="InterPro" id="IPR036663">
    <property type="entry name" value="Fumarylacetoacetase_C_sf"/>
</dbReference>
<organism evidence="9 10">
    <name type="scientific">Dyella solisilvae</name>
    <dbReference type="NCBI Taxonomy" id="1920168"/>
    <lineage>
        <taxon>Bacteria</taxon>
        <taxon>Pseudomonadati</taxon>
        <taxon>Pseudomonadota</taxon>
        <taxon>Gammaproteobacteria</taxon>
        <taxon>Lysobacterales</taxon>
        <taxon>Rhodanobacteraceae</taxon>
        <taxon>Dyella</taxon>
    </lineage>
</organism>
<dbReference type="GO" id="GO:0046872">
    <property type="term" value="F:metal ion binding"/>
    <property type="evidence" value="ECO:0007669"/>
    <property type="project" value="UniProtKB-KW"/>
</dbReference>
<comment type="catalytic activity">
    <reaction evidence="3">
        <text>(3E,5R)-5-carboxy-2-oxohept-3-enedioate + H(+) = (4Z)-2-oxohept-4-enedioate + CO2</text>
        <dbReference type="Rhea" id="RHEA:14397"/>
        <dbReference type="ChEBI" id="CHEBI:15378"/>
        <dbReference type="ChEBI" id="CHEBI:16526"/>
        <dbReference type="ChEBI" id="CHEBI:87491"/>
        <dbReference type="ChEBI" id="CHEBI:87507"/>
        <dbReference type="EC" id="4.1.1.68"/>
    </reaction>
</comment>
<comment type="similarity">
    <text evidence="1">Belongs to the FAH family.</text>
</comment>
<sequence length="286" mass="30664">MRLMRFEQAGRIGVAVETEAGWRARYEGEPGFPGDVGAIAALSGQQRVAAIEALQSGVAVDATTVSFLPPCASPGKIICLGLNYRDHAHEFDFKPPSYPTLFARFATSLIGHGQPLVRPRVSTDFDYEGEMAVILGRGGRHIDEAAALSHVFGYTIFNDGSIRDYQMRTPQWTVGKNFDGTGAFGPWVVSADELPPGGVGLMLETRLNGEVMQRASTSDMIFGVAQTIALLSEAITLDAGDVLVMGTPSGVGYARKPPVYMKAGDVCEVAIERIGTLRNPVVDEPM</sequence>
<evidence type="ECO:0000256" key="3">
    <source>
        <dbReference type="ARBA" id="ARBA00051258"/>
    </source>
</evidence>
<dbReference type="GO" id="GO:0019752">
    <property type="term" value="P:carboxylic acid metabolic process"/>
    <property type="evidence" value="ECO:0007669"/>
    <property type="project" value="UniProtKB-ARBA"/>
</dbReference>
<keyword evidence="2" id="KW-0479">Metal-binding</keyword>
<feature type="domain" description="Fumarylacetoacetase-like C-terminal" evidence="8">
    <location>
        <begin position="76"/>
        <end position="282"/>
    </location>
</feature>
<dbReference type="InterPro" id="IPR051121">
    <property type="entry name" value="FAH"/>
</dbReference>
<accession>A0A370K7Q8</accession>
<comment type="caution">
    <text evidence="9">The sequence shown here is derived from an EMBL/GenBank/DDBJ whole genome shotgun (WGS) entry which is preliminary data.</text>
</comment>
<evidence type="ECO:0000256" key="5">
    <source>
        <dbReference type="ARBA" id="ARBA00057150"/>
    </source>
</evidence>
<evidence type="ECO:0000259" key="8">
    <source>
        <dbReference type="Pfam" id="PF01557"/>
    </source>
</evidence>
<dbReference type="Gene3D" id="3.90.850.10">
    <property type="entry name" value="Fumarylacetoacetase-like, C-terminal domain"/>
    <property type="match status" value="1"/>
</dbReference>
<evidence type="ECO:0000256" key="7">
    <source>
        <dbReference type="ARBA" id="ARBA00060680"/>
    </source>
</evidence>
<dbReference type="InterPro" id="IPR011234">
    <property type="entry name" value="Fumarylacetoacetase-like_C"/>
</dbReference>
<comment type="pathway">
    <text evidence="6">Aromatic compound metabolism; 4-hydroxyphenylacetate degradation; pyruvate and succinate semialdehyde from 4-hydroxyphenylacetate: step 4/7.</text>
</comment>
<dbReference type="EMBL" id="QQSY01000002">
    <property type="protein sequence ID" value="RDI98654.1"/>
    <property type="molecule type" value="Genomic_DNA"/>
</dbReference>
<dbReference type="RefSeq" id="WP_114824743.1">
    <property type="nucleotide sequence ID" value="NZ_QQSY01000002.1"/>
</dbReference>
<protein>
    <submittedName>
        <fullName evidence="9">FAA hydrolase family protein</fullName>
    </submittedName>
</protein>
<comment type="pathway">
    <text evidence="7">Aromatic compound metabolism; 4-hydroxyphenylacetate degradation; pyruvate and succinate semialdehyde from 4-hydroxyphenylacetate: step 5/7.</text>
</comment>
<comment type="function">
    <text evidence="5">Decarboxylates OPET (5-oxo-pent-3-ene-1,2,5-tricarboxylic acid) into HHDD (2-hydroxy-hept-2,4-diene-1,7-dioate) and isomerizes it to OHED (2-oxo-hept-3-ene-1,7-dioate).</text>
</comment>
<dbReference type="PANTHER" id="PTHR42796:SF4">
    <property type="entry name" value="FUMARYLACETOACETATE HYDROLASE DOMAIN-CONTAINING PROTEIN 2A"/>
    <property type="match status" value="1"/>
</dbReference>
<evidence type="ECO:0000256" key="2">
    <source>
        <dbReference type="ARBA" id="ARBA00022723"/>
    </source>
</evidence>
<name>A0A370K7Q8_9GAMM</name>
<reference evidence="9 10" key="1">
    <citation type="submission" date="2018-07" db="EMBL/GenBank/DDBJ databases">
        <title>Dyella solisilvae sp. nov., isolated from the pine and broad-leaved mixed forest soil.</title>
        <authorList>
            <person name="Gao Z."/>
            <person name="Qiu L."/>
        </authorList>
    </citation>
    <scope>NUCLEOTIDE SEQUENCE [LARGE SCALE GENOMIC DNA]</scope>
    <source>
        <strain evidence="9 10">DHG54</strain>
    </source>
</reference>
<dbReference type="GO" id="GO:0008704">
    <property type="term" value="F:5-carboxymethyl-2-hydroxymuconate delta-isomerase activity"/>
    <property type="evidence" value="ECO:0007669"/>
    <property type="project" value="UniProtKB-EC"/>
</dbReference>
<comment type="catalytic activity">
    <reaction evidence="4">
        <text>(2E,4Z)-5-hydroxypenta-2,4-diene-1,2,5-tricarboxylate = (3E,5R)-5-carboxy-2-oxohept-3-enedioate</text>
        <dbReference type="Rhea" id="RHEA:18813"/>
        <dbReference type="ChEBI" id="CHEBI:47961"/>
        <dbReference type="ChEBI" id="CHEBI:87491"/>
        <dbReference type="EC" id="5.3.3.10"/>
    </reaction>
</comment>